<name>A0A9W9EV02_9EURO</name>
<keyword evidence="1" id="KW-0175">Coiled coil</keyword>
<evidence type="ECO:0000256" key="2">
    <source>
        <dbReference type="SAM" id="MobiDB-lite"/>
    </source>
</evidence>
<sequence>MPQTRNLSRPLALRKRRLEENPDEHEDHTTSMISNENGGDQSNVSPATTPSKKKAIKANYTFLIGIDFGTTMTSVSYYKPKKGKRSAVGASKAAIKPIINWPGAASGQNRGEVPSESLYANGEYYWGYGAQRKAQALLSEEVVDAARKPIKFAKLFLENCLTNPDLQNRRDEHSLGFSPDSLPPNPPPRAAPYEGLRETLEVLGKDVRDVIRDYLIEVLGHSMTYLTNYESFKRTDDVEWSLSVPAGWPLKASWALQDILKQAVETVGFGQGLDLFLVNEPEAASAFAFEMFGKEKIIQTNNPEQDVTTYTVKSRSPFRISEVGLPNGDNCGSIYVNQAMEMYFNNLLRDNEALERKGISAEQQIQHGILPNFETGLKRIFDYSESGPNETESFIIQGIEPDSSRGFEKNRVNIPHLEIKNWFQRSIDDIFKLVQQQLDLASSKGKEVRKVILVGGFSQSPTMRHALKEYLDPLSVALWYRPDGEAETLVSRGAVYRAADKTEGPSRHIIANIGVLQHESKNSSWPGHRDVHKHTATSKVAKKVWIRDCGQLVENNEVFIEQHHQVFKEDENWEFSQRLYYSVADKVEDHYRLDHPKNAEPSAKHFIYKDAKKQV</sequence>
<gene>
    <name evidence="3" type="ORF">N7456_012015</name>
</gene>
<feature type="coiled-coil region" evidence="1">
    <location>
        <begin position="337"/>
        <end position="364"/>
    </location>
</feature>
<dbReference type="PANTHER" id="PTHR42749">
    <property type="entry name" value="CELL SHAPE-DETERMINING PROTEIN MREB"/>
    <property type="match status" value="1"/>
</dbReference>
<accession>A0A9W9EV02</accession>
<dbReference type="Gene3D" id="3.30.420.40">
    <property type="match status" value="1"/>
</dbReference>
<reference evidence="3" key="1">
    <citation type="submission" date="2022-11" db="EMBL/GenBank/DDBJ databases">
        <authorList>
            <person name="Petersen C."/>
        </authorList>
    </citation>
    <scope>NUCLEOTIDE SEQUENCE</scope>
    <source>
        <strain evidence="3">IBT 30069</strain>
    </source>
</reference>
<feature type="compositionally biased region" description="Basic and acidic residues" evidence="2">
    <location>
        <begin position="17"/>
        <end position="29"/>
    </location>
</feature>
<dbReference type="PANTHER" id="PTHR42749:SF8">
    <property type="entry name" value="HSP70 FAMILY PROTEIN (AFU_ORTHOLOGUE AFUA_3G13740)"/>
    <property type="match status" value="1"/>
</dbReference>
<dbReference type="EMBL" id="JAPQKH010000007">
    <property type="protein sequence ID" value="KAJ5088399.1"/>
    <property type="molecule type" value="Genomic_DNA"/>
</dbReference>
<feature type="compositionally biased region" description="Pro residues" evidence="2">
    <location>
        <begin position="181"/>
        <end position="190"/>
    </location>
</feature>
<proteinExistence type="predicted"/>
<feature type="compositionally biased region" description="Polar residues" evidence="2">
    <location>
        <begin position="30"/>
        <end position="50"/>
    </location>
</feature>
<protein>
    <submittedName>
        <fullName evidence="3">Uncharacterized protein</fullName>
    </submittedName>
</protein>
<reference evidence="3" key="2">
    <citation type="journal article" date="2023" name="IMA Fungus">
        <title>Comparative genomic study of the Penicillium genus elucidates a diverse pangenome and 15 lateral gene transfer events.</title>
        <authorList>
            <person name="Petersen C."/>
            <person name="Sorensen T."/>
            <person name="Nielsen M.R."/>
            <person name="Sondergaard T.E."/>
            <person name="Sorensen J.L."/>
            <person name="Fitzpatrick D.A."/>
            <person name="Frisvad J.C."/>
            <person name="Nielsen K.L."/>
        </authorList>
    </citation>
    <scope>NUCLEOTIDE SEQUENCE</scope>
    <source>
        <strain evidence="3">IBT 30069</strain>
    </source>
</reference>
<dbReference type="AlphaFoldDB" id="A0A9W9EV02"/>
<dbReference type="CDD" id="cd10170">
    <property type="entry name" value="ASKHA_NBD_HSP70"/>
    <property type="match status" value="1"/>
</dbReference>
<evidence type="ECO:0000256" key="1">
    <source>
        <dbReference type="SAM" id="Coils"/>
    </source>
</evidence>
<feature type="region of interest" description="Disordered" evidence="2">
    <location>
        <begin position="167"/>
        <end position="191"/>
    </location>
</feature>
<evidence type="ECO:0000313" key="4">
    <source>
        <dbReference type="Proteomes" id="UP001149165"/>
    </source>
</evidence>
<dbReference type="OrthoDB" id="2963168at2759"/>
<dbReference type="SUPFAM" id="SSF53067">
    <property type="entry name" value="Actin-like ATPase domain"/>
    <property type="match status" value="2"/>
</dbReference>
<comment type="caution">
    <text evidence="3">The sequence shown here is derived from an EMBL/GenBank/DDBJ whole genome shotgun (WGS) entry which is preliminary data.</text>
</comment>
<dbReference type="Proteomes" id="UP001149165">
    <property type="component" value="Unassembled WGS sequence"/>
</dbReference>
<feature type="region of interest" description="Disordered" evidence="2">
    <location>
        <begin position="1"/>
        <end position="51"/>
    </location>
</feature>
<dbReference type="InterPro" id="IPR043129">
    <property type="entry name" value="ATPase_NBD"/>
</dbReference>
<keyword evidence="4" id="KW-1185">Reference proteome</keyword>
<evidence type="ECO:0000313" key="3">
    <source>
        <dbReference type="EMBL" id="KAJ5088399.1"/>
    </source>
</evidence>
<organism evidence="3 4">
    <name type="scientific">Penicillium angulare</name>
    <dbReference type="NCBI Taxonomy" id="116970"/>
    <lineage>
        <taxon>Eukaryota</taxon>
        <taxon>Fungi</taxon>
        <taxon>Dikarya</taxon>
        <taxon>Ascomycota</taxon>
        <taxon>Pezizomycotina</taxon>
        <taxon>Eurotiomycetes</taxon>
        <taxon>Eurotiomycetidae</taxon>
        <taxon>Eurotiales</taxon>
        <taxon>Aspergillaceae</taxon>
        <taxon>Penicillium</taxon>
    </lineage>
</organism>